<dbReference type="Proteomes" id="UP001565927">
    <property type="component" value="Unassembled WGS sequence"/>
</dbReference>
<evidence type="ECO:0000313" key="2">
    <source>
        <dbReference type="EMBL" id="MEZ0163688.1"/>
    </source>
</evidence>
<reference evidence="2 3" key="1">
    <citation type="submission" date="2024-07" db="EMBL/GenBank/DDBJ databases">
        <authorList>
            <person name="Thanompreechachai J."/>
            <person name="Duangmal K."/>
        </authorList>
    </citation>
    <scope>NUCLEOTIDE SEQUENCE [LARGE SCALE GENOMIC DNA]</scope>
    <source>
        <strain evidence="2 3">LSe6-4</strain>
    </source>
</reference>
<dbReference type="RefSeq" id="WP_370439937.1">
    <property type="nucleotide sequence ID" value="NZ_JBGFTU010000002.1"/>
</dbReference>
<evidence type="ECO:0008006" key="4">
    <source>
        <dbReference type="Google" id="ProtNLM"/>
    </source>
</evidence>
<keyword evidence="1" id="KW-0812">Transmembrane</keyword>
<gene>
    <name evidence="2" type="ORF">AB2L27_02780</name>
</gene>
<dbReference type="EMBL" id="JBGFTU010000002">
    <property type="protein sequence ID" value="MEZ0163688.1"/>
    <property type="molecule type" value="Genomic_DNA"/>
</dbReference>
<feature type="transmembrane region" description="Helical" evidence="1">
    <location>
        <begin position="20"/>
        <end position="43"/>
    </location>
</feature>
<accession>A0ABV4GWJ6</accession>
<keyword evidence="1" id="KW-0472">Membrane</keyword>
<keyword evidence="3" id="KW-1185">Reference proteome</keyword>
<evidence type="ECO:0000313" key="3">
    <source>
        <dbReference type="Proteomes" id="UP001565927"/>
    </source>
</evidence>
<keyword evidence="1" id="KW-1133">Transmembrane helix</keyword>
<protein>
    <recommendedName>
        <fullName evidence="4">Prepilin-type cleavage/methylation domain-containing protein</fullName>
    </recommendedName>
</protein>
<proteinExistence type="predicted"/>
<organism evidence="2 3">
    <name type="scientific">Kineococcus halophytocola</name>
    <dbReference type="NCBI Taxonomy" id="3234027"/>
    <lineage>
        <taxon>Bacteria</taxon>
        <taxon>Bacillati</taxon>
        <taxon>Actinomycetota</taxon>
        <taxon>Actinomycetes</taxon>
        <taxon>Kineosporiales</taxon>
        <taxon>Kineosporiaceae</taxon>
        <taxon>Kineococcus</taxon>
    </lineage>
</organism>
<comment type="caution">
    <text evidence="2">The sequence shown here is derived from an EMBL/GenBank/DDBJ whole genome shotgun (WGS) entry which is preliminary data.</text>
</comment>
<evidence type="ECO:0000256" key="1">
    <source>
        <dbReference type="SAM" id="Phobius"/>
    </source>
</evidence>
<name>A0ABV4GWJ6_9ACTN</name>
<sequence>MSARSVPDAPVPAPPGPRRAVAVTAGVVTAVALAAAVAFPVVLDGRRSSAAQDLRTDLQRVATAQAAWKDRHGGYSTSLPELGVPAARTDVAIVSAGPDAFCAGAYDDGTRTALFYSSAQGFTATACD</sequence>